<dbReference type="Pfam" id="PF00701">
    <property type="entry name" value="DHDPS"/>
    <property type="match status" value="1"/>
</dbReference>
<reference evidence="11" key="1">
    <citation type="journal article" date="2014" name="Front. Microbiol.">
        <title>High frequency of phylogenetically diverse reductive dehalogenase-homologous genes in deep subseafloor sedimentary metagenomes.</title>
        <authorList>
            <person name="Kawai M."/>
            <person name="Futagami T."/>
            <person name="Toyoda A."/>
            <person name="Takaki Y."/>
            <person name="Nishi S."/>
            <person name="Hori S."/>
            <person name="Arai W."/>
            <person name="Tsubouchi T."/>
            <person name="Morono Y."/>
            <person name="Uchiyama I."/>
            <person name="Ito T."/>
            <person name="Fujiyama A."/>
            <person name="Inagaki F."/>
            <person name="Takami H."/>
        </authorList>
    </citation>
    <scope>NUCLEOTIDE SEQUENCE</scope>
    <source>
        <strain evidence="11">Expedition CK06-06</strain>
    </source>
</reference>
<comment type="catalytic activity">
    <reaction evidence="10">
        <text>L-aspartate 4-semialdehyde + pyruvate = (2S,4S)-4-hydroxy-2,3,4,5-tetrahydrodipicolinate + H2O + H(+)</text>
        <dbReference type="Rhea" id="RHEA:34171"/>
        <dbReference type="ChEBI" id="CHEBI:15361"/>
        <dbReference type="ChEBI" id="CHEBI:15377"/>
        <dbReference type="ChEBI" id="CHEBI:15378"/>
        <dbReference type="ChEBI" id="CHEBI:67139"/>
        <dbReference type="ChEBI" id="CHEBI:537519"/>
        <dbReference type="EC" id="4.3.3.7"/>
    </reaction>
</comment>
<dbReference type="GO" id="GO:0019877">
    <property type="term" value="P:diaminopimelate biosynthetic process"/>
    <property type="evidence" value="ECO:0007669"/>
    <property type="project" value="UniProtKB-KW"/>
</dbReference>
<evidence type="ECO:0000256" key="5">
    <source>
        <dbReference type="ARBA" id="ARBA00022605"/>
    </source>
</evidence>
<keyword evidence="6" id="KW-0220">Diaminopimelate biosynthesis</keyword>
<comment type="function">
    <text evidence="1">Catalyzes the condensation of (S)-aspartate-beta-semialdehyde [(S)-ASA] and pyruvate to 4-hydroxy-tetrahydrodipicolinate (HTPA).</text>
</comment>
<keyword evidence="5" id="KW-0028">Amino-acid biosynthesis</keyword>
<dbReference type="PANTHER" id="PTHR12128">
    <property type="entry name" value="DIHYDRODIPICOLINATE SYNTHASE"/>
    <property type="match status" value="1"/>
</dbReference>
<organism evidence="11">
    <name type="scientific">marine sediment metagenome</name>
    <dbReference type="NCBI Taxonomy" id="412755"/>
    <lineage>
        <taxon>unclassified sequences</taxon>
        <taxon>metagenomes</taxon>
        <taxon>ecological metagenomes</taxon>
    </lineage>
</organism>
<dbReference type="AlphaFoldDB" id="X0RJL1"/>
<evidence type="ECO:0000256" key="2">
    <source>
        <dbReference type="ARBA" id="ARBA00005120"/>
    </source>
</evidence>
<evidence type="ECO:0000256" key="3">
    <source>
        <dbReference type="ARBA" id="ARBA00012086"/>
    </source>
</evidence>
<evidence type="ECO:0000256" key="1">
    <source>
        <dbReference type="ARBA" id="ARBA00003294"/>
    </source>
</evidence>
<dbReference type="InterPro" id="IPR002220">
    <property type="entry name" value="DapA-like"/>
</dbReference>
<dbReference type="CDD" id="cd00950">
    <property type="entry name" value="DHDPS"/>
    <property type="match status" value="1"/>
</dbReference>
<evidence type="ECO:0000256" key="9">
    <source>
        <dbReference type="ARBA" id="ARBA00023270"/>
    </source>
</evidence>
<comment type="caution">
    <text evidence="11">The sequence shown here is derived from an EMBL/GenBank/DDBJ whole genome shotgun (WGS) entry which is preliminary data.</text>
</comment>
<dbReference type="InterPro" id="IPR005263">
    <property type="entry name" value="DapA"/>
</dbReference>
<accession>X0RJL1</accession>
<dbReference type="NCBIfam" id="TIGR00674">
    <property type="entry name" value="dapA"/>
    <property type="match status" value="1"/>
</dbReference>
<evidence type="ECO:0000256" key="4">
    <source>
        <dbReference type="ARBA" id="ARBA00022490"/>
    </source>
</evidence>
<dbReference type="Gene3D" id="3.20.20.70">
    <property type="entry name" value="Aldolase class I"/>
    <property type="match status" value="1"/>
</dbReference>
<dbReference type="InterPro" id="IPR013785">
    <property type="entry name" value="Aldolase_TIM"/>
</dbReference>
<evidence type="ECO:0000256" key="8">
    <source>
        <dbReference type="ARBA" id="ARBA00023239"/>
    </source>
</evidence>
<dbReference type="HAMAP" id="MF_00418">
    <property type="entry name" value="DapA"/>
    <property type="match status" value="1"/>
</dbReference>
<dbReference type="PRINTS" id="PR00146">
    <property type="entry name" value="DHPICSNTHASE"/>
</dbReference>
<name>X0RJL1_9ZZZZ</name>
<dbReference type="EC" id="4.3.3.7" evidence="3"/>
<keyword evidence="9" id="KW-0704">Schiff base</keyword>
<comment type="pathway">
    <text evidence="2">Amino-acid biosynthesis; L-lysine biosynthesis via DAP pathway; (S)-tetrahydrodipicolinate from L-aspartate: step 3/4.</text>
</comment>
<feature type="non-terminal residue" evidence="11">
    <location>
        <position position="1"/>
    </location>
</feature>
<evidence type="ECO:0000256" key="6">
    <source>
        <dbReference type="ARBA" id="ARBA00022915"/>
    </source>
</evidence>
<dbReference type="EMBL" id="BARS01005146">
    <property type="protein sequence ID" value="GAF69014.1"/>
    <property type="molecule type" value="Genomic_DNA"/>
</dbReference>
<keyword evidence="8" id="KW-0456">Lyase</keyword>
<dbReference type="GO" id="GO:0009089">
    <property type="term" value="P:lysine biosynthetic process via diaminopimelate"/>
    <property type="evidence" value="ECO:0007669"/>
    <property type="project" value="UniProtKB-UniPathway"/>
</dbReference>
<keyword evidence="7" id="KW-0457">Lysine biosynthesis</keyword>
<evidence type="ECO:0000256" key="7">
    <source>
        <dbReference type="ARBA" id="ARBA00023154"/>
    </source>
</evidence>
<proteinExistence type="inferred from homology"/>
<evidence type="ECO:0000256" key="10">
    <source>
        <dbReference type="ARBA" id="ARBA00047836"/>
    </source>
</evidence>
<protein>
    <recommendedName>
        <fullName evidence="3">4-hydroxy-tetrahydrodipicolinate synthase</fullName>
        <ecNumber evidence="3">4.3.3.7</ecNumber>
    </recommendedName>
</protein>
<dbReference type="PANTHER" id="PTHR12128:SF66">
    <property type="entry name" value="4-HYDROXY-2-OXOGLUTARATE ALDOLASE, MITOCHONDRIAL"/>
    <property type="match status" value="1"/>
</dbReference>
<gene>
    <name evidence="11" type="ORF">S01H1_10076</name>
</gene>
<dbReference type="UniPathway" id="UPA00034">
    <property type="reaction ID" value="UER00017"/>
</dbReference>
<sequence>HKVIDIVINTVQGRIPVIAGTGSNNTTEAISLTEHALEAGADAALLITPYYNRPSQHGLIEHYTTIAEMCKLPLIIYNCPGRTSVNTAADTIVELSSIPNIIGIKEASGNMDQICDIIIRTPDDFTVLSGDDSMTVPMMSVGAKGVISVISNIAPKMVSEMIKSALKGNFDSARKIHSELFPLMRNLMKVETNPSPVKTAMNSMGMDMGPLRLPLIEPDAKGKALLEKIMKDIGLI</sequence>
<dbReference type="SUPFAM" id="SSF51569">
    <property type="entry name" value="Aldolase"/>
    <property type="match status" value="1"/>
</dbReference>
<dbReference type="SMART" id="SM01130">
    <property type="entry name" value="DHDPS"/>
    <property type="match status" value="1"/>
</dbReference>
<dbReference type="GO" id="GO:0008840">
    <property type="term" value="F:4-hydroxy-tetrahydrodipicolinate synthase activity"/>
    <property type="evidence" value="ECO:0007669"/>
    <property type="project" value="UniProtKB-EC"/>
</dbReference>
<evidence type="ECO:0000313" key="11">
    <source>
        <dbReference type="EMBL" id="GAF69014.1"/>
    </source>
</evidence>
<keyword evidence="4" id="KW-0963">Cytoplasm</keyword>